<dbReference type="GO" id="GO:0043886">
    <property type="term" value="F:structural constituent of carboxysome shell"/>
    <property type="evidence" value="ECO:0007669"/>
    <property type="project" value="UniProtKB-ARBA"/>
</dbReference>
<dbReference type="PANTHER" id="PTHR43300">
    <property type="entry name" value="ACETYLTRANSFERASE"/>
    <property type="match status" value="1"/>
</dbReference>
<name>A0AAP5M5H7_9CYAN</name>
<keyword evidence="2" id="KW-0677">Repeat</keyword>
<comment type="caution">
    <text evidence="3">The sequence shown here is derived from an EMBL/GenBank/DDBJ whole genome shotgun (WGS) entry which is preliminary data.</text>
</comment>
<dbReference type="SUPFAM" id="SSF51161">
    <property type="entry name" value="Trimeric LpxA-like enzymes"/>
    <property type="match status" value="1"/>
</dbReference>
<dbReference type="Gene3D" id="2.160.10.10">
    <property type="entry name" value="Hexapeptide repeat proteins"/>
    <property type="match status" value="1"/>
</dbReference>
<accession>A0AAP5M5H7</accession>
<dbReference type="PROSITE" id="PS00101">
    <property type="entry name" value="HEXAPEP_TRANSFERASES"/>
    <property type="match status" value="1"/>
</dbReference>
<reference evidence="4" key="1">
    <citation type="journal article" date="2021" name="Science">
        <title>Hunting the eagle killer: A cyanobacterial neurotoxin causes vacuolar myelinopathy.</title>
        <authorList>
            <person name="Breinlinger S."/>
            <person name="Phillips T.J."/>
            <person name="Haram B.N."/>
            <person name="Mares J."/>
            <person name="Martinez Yerena J.A."/>
            <person name="Hrouzek P."/>
            <person name="Sobotka R."/>
            <person name="Henderson W.M."/>
            <person name="Schmieder P."/>
            <person name="Williams S.M."/>
            <person name="Lauderdale J.D."/>
            <person name="Wilde H.D."/>
            <person name="Gerrin W."/>
            <person name="Kust A."/>
            <person name="Washington J.W."/>
            <person name="Wagner C."/>
            <person name="Geier B."/>
            <person name="Liebeke M."/>
            <person name="Enke H."/>
            <person name="Niedermeyer T.H.J."/>
            <person name="Wilde S.B."/>
        </authorList>
    </citation>
    <scope>NUCLEOTIDE SEQUENCE [LARGE SCALE GENOMIC DNA]</scope>
    <source>
        <strain evidence="4">Thurmond2011</strain>
    </source>
</reference>
<proteinExistence type="predicted"/>
<dbReference type="InterPro" id="IPR011004">
    <property type="entry name" value="Trimer_LpxA-like_sf"/>
</dbReference>
<dbReference type="GO" id="GO:0016746">
    <property type="term" value="F:acyltransferase activity"/>
    <property type="evidence" value="ECO:0007669"/>
    <property type="project" value="UniProtKB-KW"/>
</dbReference>
<dbReference type="InterPro" id="IPR001451">
    <property type="entry name" value="Hexapep"/>
</dbReference>
<dbReference type="EMBL" id="JAALHA020000001">
    <property type="protein sequence ID" value="MDR9893180.1"/>
    <property type="molecule type" value="Genomic_DNA"/>
</dbReference>
<keyword evidence="4" id="KW-1185">Reference proteome</keyword>
<evidence type="ECO:0000313" key="3">
    <source>
        <dbReference type="EMBL" id="MDR9893180.1"/>
    </source>
</evidence>
<dbReference type="RefSeq" id="WP_208343209.1">
    <property type="nucleotide sequence ID" value="NZ_CAWQFN010000268.1"/>
</dbReference>
<sequence length="221" mass="24646">MQHLLRRIVRELAMRYGKFPSLYRKFCQPSGEEYAEYLRRHGSFYSLGQNCSILPTSTFTDPAYVSIGNNVHFSSCTLIGHDGSIAMLNRAYNVKLDSVGKIDIRDNVFIGYNAIILPNVTIGQNSIIAAGAVVTKDVTEGDIVAGVPAKPIGRVENLVKKLQDKTQSLSWFHLIEQRAGAFDPELESQLIRLRVSHFYGNAEHTFDEPCISSKGLPENKI</sequence>
<organism evidence="3 4">
    <name type="scientific">Aetokthonos hydrillicola Thurmond2011</name>
    <dbReference type="NCBI Taxonomy" id="2712845"/>
    <lineage>
        <taxon>Bacteria</taxon>
        <taxon>Bacillati</taxon>
        <taxon>Cyanobacteriota</taxon>
        <taxon>Cyanophyceae</taxon>
        <taxon>Nostocales</taxon>
        <taxon>Hapalosiphonaceae</taxon>
        <taxon>Aetokthonos</taxon>
    </lineage>
</organism>
<evidence type="ECO:0000256" key="2">
    <source>
        <dbReference type="ARBA" id="ARBA00022737"/>
    </source>
</evidence>
<dbReference type="GO" id="GO:0031470">
    <property type="term" value="C:carboxysome"/>
    <property type="evidence" value="ECO:0007669"/>
    <property type="project" value="UniProtKB-ARBA"/>
</dbReference>
<keyword evidence="1" id="KW-0808">Transferase</keyword>
<evidence type="ECO:0000256" key="1">
    <source>
        <dbReference type="ARBA" id="ARBA00022679"/>
    </source>
</evidence>
<protein>
    <submittedName>
        <fullName evidence="3">Acyltransferase</fullName>
    </submittedName>
</protein>
<dbReference type="InterPro" id="IPR050179">
    <property type="entry name" value="Trans_hexapeptide_repeat"/>
</dbReference>
<gene>
    <name evidence="3" type="ORF">G7B40_001090</name>
</gene>
<evidence type="ECO:0000313" key="4">
    <source>
        <dbReference type="Proteomes" id="UP000667802"/>
    </source>
</evidence>
<dbReference type="Pfam" id="PF00132">
    <property type="entry name" value="Hexapep"/>
    <property type="match status" value="1"/>
</dbReference>
<dbReference type="InterPro" id="IPR018357">
    <property type="entry name" value="Hexapep_transf_CS"/>
</dbReference>
<keyword evidence="3" id="KW-0012">Acyltransferase</keyword>
<dbReference type="AlphaFoldDB" id="A0AAP5M5H7"/>
<dbReference type="Proteomes" id="UP000667802">
    <property type="component" value="Unassembled WGS sequence"/>
</dbReference>
<dbReference type="CDD" id="cd04647">
    <property type="entry name" value="LbH_MAT_like"/>
    <property type="match status" value="1"/>
</dbReference>